<keyword evidence="4" id="KW-1185">Reference proteome</keyword>
<dbReference type="PANTHER" id="PTHR46159">
    <property type="entry name" value="PROTEIN TESMIN/TSO1-LIKE CXC 2"/>
    <property type="match status" value="1"/>
</dbReference>
<dbReference type="SUPFAM" id="SSF50978">
    <property type="entry name" value="WD40 repeat-like"/>
    <property type="match status" value="1"/>
</dbReference>
<dbReference type="PANTHER" id="PTHR46159:SF2">
    <property type="entry name" value="OS05G0509400 PROTEIN"/>
    <property type="match status" value="1"/>
</dbReference>
<name>A0A0V0QGT6_PSEPJ</name>
<evidence type="ECO:0000256" key="2">
    <source>
        <dbReference type="SAM" id="MobiDB-lite"/>
    </source>
</evidence>
<evidence type="ECO:0000313" key="3">
    <source>
        <dbReference type="EMBL" id="KRX01437.1"/>
    </source>
</evidence>
<evidence type="ECO:0000313" key="4">
    <source>
        <dbReference type="Proteomes" id="UP000054937"/>
    </source>
</evidence>
<feature type="region of interest" description="Disordered" evidence="2">
    <location>
        <begin position="315"/>
        <end position="348"/>
    </location>
</feature>
<organism evidence="3 4">
    <name type="scientific">Pseudocohnilembus persalinus</name>
    <name type="common">Ciliate</name>
    <dbReference type="NCBI Taxonomy" id="266149"/>
    <lineage>
        <taxon>Eukaryota</taxon>
        <taxon>Sar</taxon>
        <taxon>Alveolata</taxon>
        <taxon>Ciliophora</taxon>
        <taxon>Intramacronucleata</taxon>
        <taxon>Oligohymenophorea</taxon>
        <taxon>Scuticociliatia</taxon>
        <taxon>Philasterida</taxon>
        <taxon>Pseudocohnilembidae</taxon>
        <taxon>Pseudocohnilembus</taxon>
    </lineage>
</organism>
<feature type="compositionally biased region" description="Polar residues" evidence="2">
    <location>
        <begin position="315"/>
        <end position="328"/>
    </location>
</feature>
<protein>
    <submittedName>
        <fullName evidence="3">WD40-repeat-containing domain</fullName>
    </submittedName>
</protein>
<feature type="compositionally biased region" description="Low complexity" evidence="2">
    <location>
        <begin position="331"/>
        <end position="345"/>
    </location>
</feature>
<feature type="region of interest" description="Disordered" evidence="2">
    <location>
        <begin position="942"/>
        <end position="969"/>
    </location>
</feature>
<dbReference type="AlphaFoldDB" id="A0A0V0QGT6"/>
<accession>A0A0V0QGT6</accession>
<sequence length="1083" mass="127777">MEKKQPHNCKLTEICLANTCDQNKVHCNECKTVAHKFHGKYVISTQLFKQKLIEYRDNELAQYTQTKNFQLSQQSDKQPAFNKIITQLSNLKNSFNNTISQLEHLIYEQVPDLELINSLSLIDSWGINEWKKSLQVFNLIVDKKQIKQIREFNLNPKEPTGFNKDFIEMLNQLQSLQDKNFKEIGLNLLSIQNQGFSKHLKRKIDHSKIVEDSSFKVQKKLKSENNLSANYQNNSSNSSKISSFSNINTISTPVNSNQNQKIVESNILNGKNQNQIPNSSNNNSIQYNMRNKQPINYNPAENETFAAPKNIQNQQITEQQKSSLNLDENSSDQLTQTSQQSQIKSNLDSEKLENLSLSKKQSNKNNTQRAFTEEQKLQILKEALENININKTAEKYNISRGVIVVWKKVYGNFPQLRELNIRFEKQNKFIPNCHKKKPQELLEKSFETIYNDTDNQDRLRLLTILKSVADHEKVVFPLLQKVQYLDEYLDYYSKVMKQQNQNYEQKIENSQKETLQENQVDQNMEIETQNQNQQKQSFQNEKPKQEETLQKSQKIEEEANEIQKNNDQNQKKVESIQKKINNQLTEEQQLVIQRKSQEYKFDQEYNQNLIQKIIKQRENANNELGMQNIIQLPILNQEDQNYLCGVDSEPYLFIGSNGKMIKIFKKQKGSNVLKCIQDLQYDNSVILQIKKFYYQNCYYLFVLRDNSNINIWNLSKKKMIIDQFKLSQNPSEYPVLDVEIIDEKSEFYQKNDSLNEKFYPILYAQSNNGEISKYEIQIQNDQNQDKIQTLQTIKLQNQFRNKIFRCLKQFQIKNNSQQKNVISFVFQNKIALVDQEGQFLQEIVVKEQNTQDKNNEKINQEEKINYKNEDKDQQNNNNSQIKNNQEFQQNIIDINGFEFNHIHQNFVISQENGFLYLYSQNQKSDETSSQLLNFTKMKVKSYQQKSQQQQQQSDNTNNSKINNKNTKNSEDNNIVAIRKFWKNENECNILVIYPNSCSLQKFNEDIHSYKRLNFPLQHHKIGYNSIGMIIQDEQQLKLINKEQNLPNQTNSEDKLNDQNVKKQQQQLSLFYSIHPNEIRLFVK</sequence>
<feature type="coiled-coil region" evidence="1">
    <location>
        <begin position="493"/>
        <end position="520"/>
    </location>
</feature>
<proteinExistence type="predicted"/>
<dbReference type="InterPro" id="IPR044522">
    <property type="entry name" value="TSO1-like"/>
</dbReference>
<feature type="region of interest" description="Disordered" evidence="2">
    <location>
        <begin position="529"/>
        <end position="553"/>
    </location>
</feature>
<feature type="compositionally biased region" description="Low complexity" evidence="2">
    <location>
        <begin position="529"/>
        <end position="540"/>
    </location>
</feature>
<dbReference type="InterPro" id="IPR009057">
    <property type="entry name" value="Homeodomain-like_sf"/>
</dbReference>
<gene>
    <name evidence="3" type="ORF">PPERSA_01340</name>
</gene>
<comment type="caution">
    <text evidence="3">The sequence shown here is derived from an EMBL/GenBank/DDBJ whole genome shotgun (WGS) entry which is preliminary data.</text>
</comment>
<dbReference type="Proteomes" id="UP000054937">
    <property type="component" value="Unassembled WGS sequence"/>
</dbReference>
<dbReference type="SUPFAM" id="SSF46689">
    <property type="entry name" value="Homeodomain-like"/>
    <property type="match status" value="1"/>
</dbReference>
<feature type="compositionally biased region" description="Low complexity" evidence="2">
    <location>
        <begin position="942"/>
        <end position="966"/>
    </location>
</feature>
<dbReference type="InterPro" id="IPR036322">
    <property type="entry name" value="WD40_repeat_dom_sf"/>
</dbReference>
<dbReference type="InParanoid" id="A0A0V0QGT6"/>
<evidence type="ECO:0000256" key="1">
    <source>
        <dbReference type="SAM" id="Coils"/>
    </source>
</evidence>
<reference evidence="3 4" key="1">
    <citation type="journal article" date="2015" name="Sci. Rep.">
        <title>Genome of the facultative scuticociliatosis pathogen Pseudocohnilembus persalinus provides insight into its virulence through horizontal gene transfer.</title>
        <authorList>
            <person name="Xiong J."/>
            <person name="Wang G."/>
            <person name="Cheng J."/>
            <person name="Tian M."/>
            <person name="Pan X."/>
            <person name="Warren A."/>
            <person name="Jiang C."/>
            <person name="Yuan D."/>
            <person name="Miao W."/>
        </authorList>
    </citation>
    <scope>NUCLEOTIDE SEQUENCE [LARGE SCALE GENOMIC DNA]</scope>
    <source>
        <strain evidence="3">36N120E</strain>
    </source>
</reference>
<keyword evidence="1" id="KW-0175">Coiled coil</keyword>
<dbReference type="GO" id="GO:0003700">
    <property type="term" value="F:DNA-binding transcription factor activity"/>
    <property type="evidence" value="ECO:0007669"/>
    <property type="project" value="InterPro"/>
</dbReference>
<dbReference type="EMBL" id="LDAU01000170">
    <property type="protein sequence ID" value="KRX01437.1"/>
    <property type="molecule type" value="Genomic_DNA"/>
</dbReference>
<feature type="compositionally biased region" description="Basic and acidic residues" evidence="2">
    <location>
        <begin position="541"/>
        <end position="553"/>
    </location>
</feature>